<evidence type="ECO:0000313" key="2">
    <source>
        <dbReference type="EMBL" id="CAD7627995.1"/>
    </source>
</evidence>
<dbReference type="OrthoDB" id="6418606at2759"/>
<feature type="region of interest" description="Disordered" evidence="1">
    <location>
        <begin position="1"/>
        <end position="34"/>
    </location>
</feature>
<name>A0A7R9KRF7_9ACAR</name>
<dbReference type="EMBL" id="CAJPIZ010005256">
    <property type="protein sequence ID" value="CAG2108425.1"/>
    <property type="molecule type" value="Genomic_DNA"/>
</dbReference>
<dbReference type="Proteomes" id="UP000759131">
    <property type="component" value="Unassembled WGS sequence"/>
</dbReference>
<accession>A0A7R9KRF7</accession>
<organism evidence="2">
    <name type="scientific">Medioppia subpectinata</name>
    <dbReference type="NCBI Taxonomy" id="1979941"/>
    <lineage>
        <taxon>Eukaryota</taxon>
        <taxon>Metazoa</taxon>
        <taxon>Ecdysozoa</taxon>
        <taxon>Arthropoda</taxon>
        <taxon>Chelicerata</taxon>
        <taxon>Arachnida</taxon>
        <taxon>Acari</taxon>
        <taxon>Acariformes</taxon>
        <taxon>Sarcoptiformes</taxon>
        <taxon>Oribatida</taxon>
        <taxon>Brachypylina</taxon>
        <taxon>Oppioidea</taxon>
        <taxon>Oppiidae</taxon>
        <taxon>Medioppia</taxon>
    </lineage>
</organism>
<sequence>MITTTAIAAEHEAEESLNTNLNEEEEPEFDNSNVPSLYGLRINPKYYGTLHNLMNKRIKGSEFLGKRMGSEFLGKRADFYKVKRMGSEFLGRRRRSAPTA</sequence>
<reference evidence="2" key="1">
    <citation type="submission" date="2020-11" db="EMBL/GenBank/DDBJ databases">
        <authorList>
            <person name="Tran Van P."/>
        </authorList>
    </citation>
    <scope>NUCLEOTIDE SEQUENCE</scope>
</reference>
<gene>
    <name evidence="2" type="ORF">OSB1V03_LOCUS8419</name>
</gene>
<evidence type="ECO:0000256" key="1">
    <source>
        <dbReference type="SAM" id="MobiDB-lite"/>
    </source>
</evidence>
<keyword evidence="3" id="KW-1185">Reference proteome</keyword>
<protein>
    <submittedName>
        <fullName evidence="2">Uncharacterized protein</fullName>
    </submittedName>
</protein>
<evidence type="ECO:0000313" key="3">
    <source>
        <dbReference type="Proteomes" id="UP000759131"/>
    </source>
</evidence>
<proteinExistence type="predicted"/>
<dbReference type="AlphaFoldDB" id="A0A7R9KRF7"/>
<dbReference type="EMBL" id="OC859831">
    <property type="protein sequence ID" value="CAD7627995.1"/>
    <property type="molecule type" value="Genomic_DNA"/>
</dbReference>